<dbReference type="Proteomes" id="UP000254640">
    <property type="component" value="Unassembled WGS sequence"/>
</dbReference>
<proteinExistence type="predicted"/>
<organism evidence="2 3">
    <name type="scientific">Enterobacter agglomerans</name>
    <name type="common">Erwinia herbicola</name>
    <name type="synonym">Pantoea agglomerans</name>
    <dbReference type="NCBI Taxonomy" id="549"/>
    <lineage>
        <taxon>Bacteria</taxon>
        <taxon>Pseudomonadati</taxon>
        <taxon>Pseudomonadota</taxon>
        <taxon>Gammaproteobacteria</taxon>
        <taxon>Enterobacterales</taxon>
        <taxon>Erwiniaceae</taxon>
        <taxon>Pantoea</taxon>
        <taxon>Pantoea agglomerans group</taxon>
    </lineage>
</organism>
<name>A0A379AE43_ENTAG</name>
<gene>
    <name evidence="2" type="primary">pox5_1</name>
    <name evidence="2" type="ORF">NCTC9381_02056</name>
</gene>
<dbReference type="PANTHER" id="PTHR42981:SF2">
    <property type="entry name" value="PYRUVATE DEHYDROGENASE [UBIQUINONE]"/>
    <property type="match status" value="1"/>
</dbReference>
<evidence type="ECO:0000313" key="3">
    <source>
        <dbReference type="Proteomes" id="UP000254640"/>
    </source>
</evidence>
<keyword evidence="2" id="KW-0560">Oxidoreductase</keyword>
<dbReference type="SUPFAM" id="SSF52518">
    <property type="entry name" value="Thiamin diphosphate-binding fold (THDP-binding)"/>
    <property type="match status" value="1"/>
</dbReference>
<dbReference type="PANTHER" id="PTHR42981">
    <property type="entry name" value="PYRUVATE DEHYDROGENASE [UBIQUINONE]"/>
    <property type="match status" value="1"/>
</dbReference>
<keyword evidence="3" id="KW-1185">Reference proteome</keyword>
<evidence type="ECO:0000259" key="1">
    <source>
        <dbReference type="Pfam" id="PF02776"/>
    </source>
</evidence>
<dbReference type="InterPro" id="IPR012001">
    <property type="entry name" value="Thiamin_PyroP_enz_TPP-bd_dom"/>
</dbReference>
<feature type="domain" description="Thiamine pyrophosphate enzyme N-terminal TPP-binding" evidence="1">
    <location>
        <begin position="3"/>
        <end position="80"/>
    </location>
</feature>
<dbReference type="GO" id="GO:0047112">
    <property type="term" value="F:pyruvate oxidase activity"/>
    <property type="evidence" value="ECO:0007669"/>
    <property type="project" value="UniProtKB-EC"/>
</dbReference>
<dbReference type="AlphaFoldDB" id="A0A379AE43"/>
<reference evidence="2 3" key="1">
    <citation type="submission" date="2018-06" db="EMBL/GenBank/DDBJ databases">
        <authorList>
            <consortium name="Pathogen Informatics"/>
            <person name="Doyle S."/>
        </authorList>
    </citation>
    <scope>NUCLEOTIDE SEQUENCE [LARGE SCALE GENOMIC DNA]</scope>
    <source>
        <strain evidence="2 3">NCTC9381</strain>
    </source>
</reference>
<sequence length="90" mass="9762">MSMKTSDFFVQRLKEWGVTRIYGYPGDGINGVLGAIQRANAKGDGIEFIQVRHEEMAAFMAAGHAKFTGELGVCLSTGGPRRDPSADRTL</sequence>
<keyword evidence="2" id="KW-0670">Pyruvate</keyword>
<dbReference type="Pfam" id="PF02776">
    <property type="entry name" value="TPP_enzyme_N"/>
    <property type="match status" value="1"/>
</dbReference>
<dbReference type="GO" id="GO:0030976">
    <property type="term" value="F:thiamine pyrophosphate binding"/>
    <property type="evidence" value="ECO:0007669"/>
    <property type="project" value="InterPro"/>
</dbReference>
<dbReference type="InterPro" id="IPR047211">
    <property type="entry name" value="POXB-like"/>
</dbReference>
<dbReference type="EC" id="1.2.3.3" evidence="2"/>
<dbReference type="InterPro" id="IPR029061">
    <property type="entry name" value="THDP-binding"/>
</dbReference>
<dbReference type="Gene3D" id="3.40.50.970">
    <property type="match status" value="1"/>
</dbReference>
<accession>A0A379AE43</accession>
<protein>
    <submittedName>
        <fullName evidence="2">Pyruvate oxidase</fullName>
        <ecNumber evidence="2">1.2.3.3</ecNumber>
    </submittedName>
</protein>
<dbReference type="EMBL" id="UGSO01000001">
    <property type="protein sequence ID" value="SUB16154.1"/>
    <property type="molecule type" value="Genomic_DNA"/>
</dbReference>
<evidence type="ECO:0000313" key="2">
    <source>
        <dbReference type="EMBL" id="SUB16154.1"/>
    </source>
</evidence>